<evidence type="ECO:0000313" key="2">
    <source>
        <dbReference type="EMBL" id="MED6259722.1"/>
    </source>
</evidence>
<dbReference type="Proteomes" id="UP001345963">
    <property type="component" value="Unassembled WGS sequence"/>
</dbReference>
<sequence length="118" mass="12865">MQINRPRCRPGRHSGVAGPNTMRSVKSNESQTRLEFSLNLGIFFVSVCVHLSTLCSSDPAKLITDGQCGSSSPTRCQMCYQAFRSPVALSGFCPEYLPARSTQTATFHTNSHSPPKAQ</sequence>
<accession>A0ABU7C9T3</accession>
<organism evidence="2 3">
    <name type="scientific">Ataeniobius toweri</name>
    <dbReference type="NCBI Taxonomy" id="208326"/>
    <lineage>
        <taxon>Eukaryota</taxon>
        <taxon>Metazoa</taxon>
        <taxon>Chordata</taxon>
        <taxon>Craniata</taxon>
        <taxon>Vertebrata</taxon>
        <taxon>Euteleostomi</taxon>
        <taxon>Actinopterygii</taxon>
        <taxon>Neopterygii</taxon>
        <taxon>Teleostei</taxon>
        <taxon>Neoteleostei</taxon>
        <taxon>Acanthomorphata</taxon>
        <taxon>Ovalentaria</taxon>
        <taxon>Atherinomorphae</taxon>
        <taxon>Cyprinodontiformes</taxon>
        <taxon>Goodeidae</taxon>
        <taxon>Ataeniobius</taxon>
    </lineage>
</organism>
<dbReference type="EMBL" id="JAHUTI010086200">
    <property type="protein sequence ID" value="MED6259722.1"/>
    <property type="molecule type" value="Genomic_DNA"/>
</dbReference>
<gene>
    <name evidence="2" type="ORF">ATANTOWER_029239</name>
</gene>
<reference evidence="2 3" key="1">
    <citation type="submission" date="2021-07" db="EMBL/GenBank/DDBJ databases">
        <authorList>
            <person name="Palmer J.M."/>
        </authorList>
    </citation>
    <scope>NUCLEOTIDE SEQUENCE [LARGE SCALE GENOMIC DNA]</scope>
    <source>
        <strain evidence="2 3">AT_MEX2019</strain>
        <tissue evidence="2">Muscle</tissue>
    </source>
</reference>
<evidence type="ECO:0000256" key="1">
    <source>
        <dbReference type="SAM" id="MobiDB-lite"/>
    </source>
</evidence>
<feature type="region of interest" description="Disordered" evidence="1">
    <location>
        <begin position="1"/>
        <end position="28"/>
    </location>
</feature>
<evidence type="ECO:0000313" key="3">
    <source>
        <dbReference type="Proteomes" id="UP001345963"/>
    </source>
</evidence>
<keyword evidence="3" id="KW-1185">Reference proteome</keyword>
<comment type="caution">
    <text evidence="2">The sequence shown here is derived from an EMBL/GenBank/DDBJ whole genome shotgun (WGS) entry which is preliminary data.</text>
</comment>
<name>A0ABU7C9T3_9TELE</name>
<protein>
    <submittedName>
        <fullName evidence="2">Uncharacterized protein</fullName>
    </submittedName>
</protein>
<proteinExistence type="predicted"/>
<feature type="compositionally biased region" description="Basic residues" evidence="1">
    <location>
        <begin position="1"/>
        <end position="12"/>
    </location>
</feature>